<feature type="chain" id="PRO_5031553647" evidence="2">
    <location>
        <begin position="22"/>
        <end position="324"/>
    </location>
</feature>
<protein>
    <submittedName>
        <fullName evidence="3">Tripartite tricarboxylate transporter substrate binding protein</fullName>
    </submittedName>
</protein>
<name>A0A7Y6TV66_9BURK</name>
<dbReference type="InterPro" id="IPR042100">
    <property type="entry name" value="Bug_dom1"/>
</dbReference>
<dbReference type="PIRSF" id="PIRSF017082">
    <property type="entry name" value="YflP"/>
    <property type="match status" value="1"/>
</dbReference>
<dbReference type="RefSeq" id="WP_176065721.1">
    <property type="nucleotide sequence ID" value="NZ_JABWMJ010000001.1"/>
</dbReference>
<accession>A0A7Y6TV66</accession>
<dbReference type="Gene3D" id="3.40.190.10">
    <property type="entry name" value="Periplasmic binding protein-like II"/>
    <property type="match status" value="1"/>
</dbReference>
<keyword evidence="2" id="KW-0732">Signal</keyword>
<dbReference type="PANTHER" id="PTHR42928">
    <property type="entry name" value="TRICARBOXYLATE-BINDING PROTEIN"/>
    <property type="match status" value="1"/>
</dbReference>
<dbReference type="PANTHER" id="PTHR42928:SF5">
    <property type="entry name" value="BLR1237 PROTEIN"/>
    <property type="match status" value="1"/>
</dbReference>
<evidence type="ECO:0000256" key="2">
    <source>
        <dbReference type="SAM" id="SignalP"/>
    </source>
</evidence>
<reference evidence="3 4" key="1">
    <citation type="submission" date="2020-06" db="EMBL/GenBank/DDBJ databases">
        <title>Schlegella sp. ID0723 isolated from air conditioner.</title>
        <authorList>
            <person name="Kim D.Y."/>
            <person name="Kim D.-U."/>
        </authorList>
    </citation>
    <scope>NUCLEOTIDE SEQUENCE [LARGE SCALE GENOMIC DNA]</scope>
    <source>
        <strain evidence="3 4">ID0723</strain>
    </source>
</reference>
<dbReference type="AlphaFoldDB" id="A0A7Y6TV66"/>
<comment type="caution">
    <text evidence="3">The sequence shown here is derived from an EMBL/GenBank/DDBJ whole genome shotgun (WGS) entry which is preliminary data.</text>
</comment>
<gene>
    <name evidence="3" type="ORF">HQN59_02520</name>
</gene>
<comment type="similarity">
    <text evidence="1">Belongs to the UPF0065 (bug) family.</text>
</comment>
<evidence type="ECO:0000256" key="1">
    <source>
        <dbReference type="ARBA" id="ARBA00006987"/>
    </source>
</evidence>
<sequence length="324" mass="34079">MKAPTKLLAATLLLAASAVHAQAQDYPSRPIRVLVPFAPGGAVDTTTRILTQKLTERLGWNITVENRPGGAGFIATQAAAKSPADGYTLLMAHTGEFAVNPALFPNVPYELERDFVPITMVSDAPMLYLANIKEPYNNFRELVAYAKSKPEGAVTFSSPGNGSINHLAGEWLAQAAGIKMLHVPYKGGAPAAVAVAAGEVSLGVMAIPGAAPHLQAGRAKVIGVTTAKRTAAGPDWPTPAEGGIKDVDVSIWVGLFAPKGTPQAIVDKLNAEVLKTLEQPEVRKRYAELGSLTAGMTPAAFMQRIKADAERYKVVVKAAGVKPE</sequence>
<organism evidence="3 4">
    <name type="scientific">Piscinibacter koreensis</name>
    <dbReference type="NCBI Taxonomy" id="2742824"/>
    <lineage>
        <taxon>Bacteria</taxon>
        <taxon>Pseudomonadati</taxon>
        <taxon>Pseudomonadota</taxon>
        <taxon>Betaproteobacteria</taxon>
        <taxon>Burkholderiales</taxon>
        <taxon>Sphaerotilaceae</taxon>
        <taxon>Piscinibacter</taxon>
    </lineage>
</organism>
<dbReference type="Proteomes" id="UP000529637">
    <property type="component" value="Unassembled WGS sequence"/>
</dbReference>
<feature type="signal peptide" evidence="2">
    <location>
        <begin position="1"/>
        <end position="21"/>
    </location>
</feature>
<keyword evidence="4" id="KW-1185">Reference proteome</keyword>
<evidence type="ECO:0000313" key="3">
    <source>
        <dbReference type="EMBL" id="NUZ04626.1"/>
    </source>
</evidence>
<dbReference type="InterPro" id="IPR005064">
    <property type="entry name" value="BUG"/>
</dbReference>
<proteinExistence type="inferred from homology"/>
<dbReference type="SUPFAM" id="SSF53850">
    <property type="entry name" value="Periplasmic binding protein-like II"/>
    <property type="match status" value="1"/>
</dbReference>
<dbReference type="Pfam" id="PF03401">
    <property type="entry name" value="TctC"/>
    <property type="match status" value="1"/>
</dbReference>
<dbReference type="Gene3D" id="3.40.190.150">
    <property type="entry name" value="Bordetella uptake gene, domain 1"/>
    <property type="match status" value="1"/>
</dbReference>
<evidence type="ECO:0000313" key="4">
    <source>
        <dbReference type="Proteomes" id="UP000529637"/>
    </source>
</evidence>
<dbReference type="EMBL" id="JABWMJ010000001">
    <property type="protein sequence ID" value="NUZ04626.1"/>
    <property type="molecule type" value="Genomic_DNA"/>
</dbReference>
<dbReference type="CDD" id="cd13578">
    <property type="entry name" value="PBP2_Bug27"/>
    <property type="match status" value="1"/>
</dbReference>